<evidence type="ECO:0000313" key="3">
    <source>
        <dbReference type="EMBL" id="RLP80658.1"/>
    </source>
</evidence>
<dbReference type="RefSeq" id="WP_121686939.1">
    <property type="nucleotide sequence ID" value="NZ_RCUY01000001.1"/>
</dbReference>
<feature type="region of interest" description="Disordered" evidence="1">
    <location>
        <begin position="32"/>
        <end position="59"/>
    </location>
</feature>
<dbReference type="OrthoDB" id="7949713at2"/>
<organism evidence="3 5">
    <name type="scientific">Mycetocola lacteus</name>
    <dbReference type="NCBI Taxonomy" id="76637"/>
    <lineage>
        <taxon>Bacteria</taxon>
        <taxon>Bacillati</taxon>
        <taxon>Actinomycetota</taxon>
        <taxon>Actinomycetes</taxon>
        <taxon>Micrococcales</taxon>
        <taxon>Microbacteriaceae</taxon>
        <taxon>Mycetocola</taxon>
    </lineage>
</organism>
<feature type="signal peptide" evidence="2">
    <location>
        <begin position="1"/>
        <end position="27"/>
    </location>
</feature>
<dbReference type="EMBL" id="RCUY01000001">
    <property type="protein sequence ID" value="RLP84443.1"/>
    <property type="molecule type" value="Genomic_DNA"/>
</dbReference>
<evidence type="ECO:0008006" key="6">
    <source>
        <dbReference type="Google" id="ProtNLM"/>
    </source>
</evidence>
<dbReference type="AlphaFoldDB" id="A0A3L7AMF9"/>
<evidence type="ECO:0000256" key="2">
    <source>
        <dbReference type="SAM" id="SignalP"/>
    </source>
</evidence>
<dbReference type="PROSITE" id="PS51257">
    <property type="entry name" value="PROKAR_LIPOPROTEIN"/>
    <property type="match status" value="1"/>
</dbReference>
<keyword evidence="2" id="KW-0732">Signal</keyword>
<name>A0A3L7AMF9_9MICO</name>
<keyword evidence="5" id="KW-1185">Reference proteome</keyword>
<gene>
    <name evidence="4" type="ORF">D9V34_00055</name>
    <name evidence="3" type="ORF">D9V34_12350</name>
</gene>
<evidence type="ECO:0000313" key="4">
    <source>
        <dbReference type="EMBL" id="RLP84443.1"/>
    </source>
</evidence>
<sequence length="173" mass="18033">MKTIPFTRKTRLAAALAVIPLSIALLAGCSAGSSGNSPSPEAGGDSKPAAGNGGGTTDQQYQEWVLKFNGCMEKLGHDMPEPGQAMQGLEEGPELDAYLADSEKCMKEVGEAPGANKKSKEEVNEAALKFSQCLRDNGIDVPDSDRPNAITVPQNADKAVLDKCNKEAGIGAN</sequence>
<evidence type="ECO:0000256" key="1">
    <source>
        <dbReference type="SAM" id="MobiDB-lite"/>
    </source>
</evidence>
<dbReference type="Proteomes" id="UP000269438">
    <property type="component" value="Unassembled WGS sequence"/>
</dbReference>
<dbReference type="EMBL" id="RCUY01000011">
    <property type="protein sequence ID" value="RLP80658.1"/>
    <property type="molecule type" value="Genomic_DNA"/>
</dbReference>
<comment type="caution">
    <text evidence="3">The sequence shown here is derived from an EMBL/GenBank/DDBJ whole genome shotgun (WGS) entry which is preliminary data.</text>
</comment>
<feature type="chain" id="PRO_5038233924" description="Secreted protein" evidence="2">
    <location>
        <begin position="28"/>
        <end position="173"/>
    </location>
</feature>
<protein>
    <recommendedName>
        <fullName evidence="6">Secreted protein</fullName>
    </recommendedName>
</protein>
<accession>A0A3L7AMF9</accession>
<reference evidence="3 5" key="1">
    <citation type="submission" date="2018-10" db="EMBL/GenBank/DDBJ databases">
        <authorList>
            <person name="Li J."/>
        </authorList>
    </citation>
    <scope>NUCLEOTIDE SEQUENCE [LARGE SCALE GENOMIC DNA]</scope>
    <source>
        <strain evidence="3 5">JCM 11654</strain>
    </source>
</reference>
<evidence type="ECO:0000313" key="5">
    <source>
        <dbReference type="Proteomes" id="UP000269438"/>
    </source>
</evidence>
<proteinExistence type="predicted"/>